<evidence type="ECO:0000256" key="9">
    <source>
        <dbReference type="ARBA" id="ARBA00023033"/>
    </source>
</evidence>
<dbReference type="EMBL" id="JAMSHJ010000007">
    <property type="protein sequence ID" value="KAI5386687.1"/>
    <property type="molecule type" value="Genomic_DNA"/>
</dbReference>
<dbReference type="Pfam" id="PF00067">
    <property type="entry name" value="p450"/>
    <property type="match status" value="1"/>
</dbReference>
<evidence type="ECO:0000256" key="8">
    <source>
        <dbReference type="ARBA" id="ARBA00023004"/>
    </source>
</evidence>
<dbReference type="GO" id="GO:0004497">
    <property type="term" value="F:monooxygenase activity"/>
    <property type="evidence" value="ECO:0007669"/>
    <property type="project" value="UniProtKB-KW"/>
</dbReference>
<dbReference type="GO" id="GO:0016020">
    <property type="term" value="C:membrane"/>
    <property type="evidence" value="ECO:0007669"/>
    <property type="project" value="UniProtKB-SubCell"/>
</dbReference>
<keyword evidence="12" id="KW-1185">Reference proteome</keyword>
<evidence type="ECO:0000256" key="10">
    <source>
        <dbReference type="ARBA" id="ARBA00023136"/>
    </source>
</evidence>
<evidence type="ECO:0000256" key="7">
    <source>
        <dbReference type="ARBA" id="ARBA00023002"/>
    </source>
</evidence>
<protein>
    <recommendedName>
        <fullName evidence="13">Cytochrome P450 CYP82D47-like</fullName>
    </recommendedName>
</protein>
<evidence type="ECO:0000256" key="3">
    <source>
        <dbReference type="ARBA" id="ARBA00022617"/>
    </source>
</evidence>
<evidence type="ECO:0008006" key="13">
    <source>
        <dbReference type="Google" id="ProtNLM"/>
    </source>
</evidence>
<dbReference type="Gene3D" id="1.10.630.10">
    <property type="entry name" value="Cytochrome P450"/>
    <property type="match status" value="1"/>
</dbReference>
<evidence type="ECO:0000313" key="12">
    <source>
        <dbReference type="Proteomes" id="UP001058974"/>
    </source>
</evidence>
<dbReference type="SUPFAM" id="SSF48264">
    <property type="entry name" value="Cytochrome P450"/>
    <property type="match status" value="1"/>
</dbReference>
<dbReference type="PANTHER" id="PTHR47947:SF26">
    <property type="entry name" value="CYTOCHROME P450"/>
    <property type="match status" value="1"/>
</dbReference>
<evidence type="ECO:0000256" key="6">
    <source>
        <dbReference type="ARBA" id="ARBA00022989"/>
    </source>
</evidence>
<dbReference type="AlphaFoldDB" id="A0A9D4VNS8"/>
<evidence type="ECO:0000256" key="2">
    <source>
        <dbReference type="ARBA" id="ARBA00004370"/>
    </source>
</evidence>
<evidence type="ECO:0000313" key="11">
    <source>
        <dbReference type="EMBL" id="KAI5386687.1"/>
    </source>
</evidence>
<organism evidence="11 12">
    <name type="scientific">Pisum sativum</name>
    <name type="common">Garden pea</name>
    <name type="synonym">Lathyrus oleraceus</name>
    <dbReference type="NCBI Taxonomy" id="3888"/>
    <lineage>
        <taxon>Eukaryota</taxon>
        <taxon>Viridiplantae</taxon>
        <taxon>Streptophyta</taxon>
        <taxon>Embryophyta</taxon>
        <taxon>Tracheophyta</taxon>
        <taxon>Spermatophyta</taxon>
        <taxon>Magnoliopsida</taxon>
        <taxon>eudicotyledons</taxon>
        <taxon>Gunneridae</taxon>
        <taxon>Pentapetalae</taxon>
        <taxon>rosids</taxon>
        <taxon>fabids</taxon>
        <taxon>Fabales</taxon>
        <taxon>Fabaceae</taxon>
        <taxon>Papilionoideae</taxon>
        <taxon>50 kb inversion clade</taxon>
        <taxon>NPAAA clade</taxon>
        <taxon>Hologalegina</taxon>
        <taxon>IRL clade</taxon>
        <taxon>Fabeae</taxon>
        <taxon>Lathyrus</taxon>
    </lineage>
</organism>
<comment type="cofactor">
    <cofactor evidence="1">
        <name>heme</name>
        <dbReference type="ChEBI" id="CHEBI:30413"/>
    </cofactor>
</comment>
<dbReference type="GO" id="GO:0020037">
    <property type="term" value="F:heme binding"/>
    <property type="evidence" value="ECO:0007669"/>
    <property type="project" value="InterPro"/>
</dbReference>
<keyword evidence="3" id="KW-0349">Heme</keyword>
<dbReference type="PANTHER" id="PTHR47947">
    <property type="entry name" value="CYTOCHROME P450 82C3-RELATED"/>
    <property type="match status" value="1"/>
</dbReference>
<dbReference type="InterPro" id="IPR050651">
    <property type="entry name" value="Plant_Cytochrome_P450_Monoox"/>
</dbReference>
<dbReference type="Gramene" id="Psat07G0300300-T2">
    <property type="protein sequence ID" value="KAI5386687.1"/>
    <property type="gene ID" value="KIW84_073003"/>
</dbReference>
<keyword evidence="10" id="KW-0472">Membrane</keyword>
<keyword evidence="6" id="KW-1133">Transmembrane helix</keyword>
<keyword evidence="7" id="KW-0560">Oxidoreductase</keyword>
<dbReference type="Proteomes" id="UP001058974">
    <property type="component" value="Chromosome 7"/>
</dbReference>
<dbReference type="InterPro" id="IPR001128">
    <property type="entry name" value="Cyt_P450"/>
</dbReference>
<evidence type="ECO:0000256" key="4">
    <source>
        <dbReference type="ARBA" id="ARBA00022692"/>
    </source>
</evidence>
<keyword evidence="9" id="KW-0503">Monooxygenase</keyword>
<dbReference type="InterPro" id="IPR036396">
    <property type="entry name" value="Cyt_P450_sf"/>
</dbReference>
<proteinExistence type="predicted"/>
<keyword evidence="8" id="KW-0408">Iron</keyword>
<comment type="subcellular location">
    <subcellularLocation>
        <location evidence="2">Membrane</location>
    </subcellularLocation>
</comment>
<keyword evidence="4" id="KW-0812">Transmembrane</keyword>
<evidence type="ECO:0000256" key="1">
    <source>
        <dbReference type="ARBA" id="ARBA00001971"/>
    </source>
</evidence>
<dbReference type="GO" id="GO:0005506">
    <property type="term" value="F:iron ion binding"/>
    <property type="evidence" value="ECO:0007669"/>
    <property type="project" value="InterPro"/>
</dbReference>
<sequence length="153" mass="17821">KESYDFWVKMKNEGGSERAITEMKKWFGNIALNVMFRTVVGKRFDGDEEENQRIRKALRDLFDLTGSFVICDTLPYLRWLDLDGKEKEMKKTAKVLDEFVCVWLDQHKRNRKPAGGEHDFMDVLLSTVDDQDLDGRDSDTTIKATCLTLPQEH</sequence>
<dbReference type="GO" id="GO:0016705">
    <property type="term" value="F:oxidoreductase activity, acting on paired donors, with incorporation or reduction of molecular oxygen"/>
    <property type="evidence" value="ECO:0007669"/>
    <property type="project" value="InterPro"/>
</dbReference>
<feature type="non-terminal residue" evidence="11">
    <location>
        <position position="153"/>
    </location>
</feature>
<evidence type="ECO:0000256" key="5">
    <source>
        <dbReference type="ARBA" id="ARBA00022723"/>
    </source>
</evidence>
<gene>
    <name evidence="11" type="ORF">KIW84_073003</name>
</gene>
<comment type="caution">
    <text evidence="11">The sequence shown here is derived from an EMBL/GenBank/DDBJ whole genome shotgun (WGS) entry which is preliminary data.</text>
</comment>
<keyword evidence="5" id="KW-0479">Metal-binding</keyword>
<name>A0A9D4VNS8_PEA</name>
<accession>A0A9D4VNS8</accession>
<reference evidence="11 12" key="1">
    <citation type="journal article" date="2022" name="Nat. Genet.">
        <title>Improved pea reference genome and pan-genome highlight genomic features and evolutionary characteristics.</title>
        <authorList>
            <person name="Yang T."/>
            <person name="Liu R."/>
            <person name="Luo Y."/>
            <person name="Hu S."/>
            <person name="Wang D."/>
            <person name="Wang C."/>
            <person name="Pandey M.K."/>
            <person name="Ge S."/>
            <person name="Xu Q."/>
            <person name="Li N."/>
            <person name="Li G."/>
            <person name="Huang Y."/>
            <person name="Saxena R.K."/>
            <person name="Ji Y."/>
            <person name="Li M."/>
            <person name="Yan X."/>
            <person name="He Y."/>
            <person name="Liu Y."/>
            <person name="Wang X."/>
            <person name="Xiang C."/>
            <person name="Varshney R.K."/>
            <person name="Ding H."/>
            <person name="Gao S."/>
            <person name="Zong X."/>
        </authorList>
    </citation>
    <scope>NUCLEOTIDE SEQUENCE [LARGE SCALE GENOMIC DNA]</scope>
    <source>
        <strain evidence="11 12">cv. Zhongwan 6</strain>
    </source>
</reference>